<dbReference type="PANTHER" id="PTHR38167:SF1">
    <property type="entry name" value="C2H2-TYPE DOMAIN-CONTAINING PROTEIN"/>
    <property type="match status" value="1"/>
</dbReference>
<evidence type="ECO:0000313" key="3">
    <source>
        <dbReference type="Proteomes" id="UP000310039"/>
    </source>
</evidence>
<dbReference type="Proteomes" id="UP000310039">
    <property type="component" value="Unassembled WGS sequence"/>
</dbReference>
<comment type="caution">
    <text evidence="2">The sequence shown here is derived from an EMBL/GenBank/DDBJ whole genome shotgun (WGS) entry which is preliminary data.</text>
</comment>
<sequence length="317" mass="35428">SCVKAKVLRDDGCSTACVSIAFNRKPTHSHWKIKPMARHEPIPSEPAPKSRRDTPYTKTESPVTRPPSPSTSKRKPSCFASGRKSSHQPSSSSPPRKATPKQPPAQTSLDEAFKAAIKAIVPEREAATRKARKAAKGRTLTIQSPHITTLTPIPHQPPRPKIEPELRTAVDKLTFSRLRTVVYKTLNSSPQARAIFEKEVLTVQPIDSDVDEGTVGMNKRPRFETCRLCKSEFDVTENAENSCVHHSGELEPDERAWQDHDSVEDGPIDTAENKENHPDCFRWDCCSGEGDDDGCETTAHEADEAFNPKRPKRYWEF</sequence>
<feature type="region of interest" description="Disordered" evidence="1">
    <location>
        <begin position="254"/>
        <end position="273"/>
    </location>
</feature>
<reference evidence="2 3" key="1">
    <citation type="submission" date="2018-10" db="EMBL/GenBank/DDBJ databases">
        <title>Fifty Aureobasidium pullulans genomes reveal a recombining polyextremotolerant generalist.</title>
        <authorList>
            <person name="Gostincar C."/>
            <person name="Turk M."/>
            <person name="Zajc J."/>
            <person name="Gunde-Cimerman N."/>
        </authorList>
    </citation>
    <scope>NUCLEOTIDE SEQUENCE [LARGE SCALE GENOMIC DNA]</scope>
    <source>
        <strain evidence="2 3">EXF-3403</strain>
    </source>
</reference>
<organism evidence="2 3">
    <name type="scientific">Aureobasidium pullulans</name>
    <name type="common">Black yeast</name>
    <name type="synonym">Pullularia pullulans</name>
    <dbReference type="NCBI Taxonomy" id="5580"/>
    <lineage>
        <taxon>Eukaryota</taxon>
        <taxon>Fungi</taxon>
        <taxon>Dikarya</taxon>
        <taxon>Ascomycota</taxon>
        <taxon>Pezizomycotina</taxon>
        <taxon>Dothideomycetes</taxon>
        <taxon>Dothideomycetidae</taxon>
        <taxon>Dothideales</taxon>
        <taxon>Saccotheciaceae</taxon>
        <taxon>Aureobasidium</taxon>
    </lineage>
</organism>
<dbReference type="PANTHER" id="PTHR38167">
    <property type="entry name" value="C2H2-TYPE DOMAIN-CONTAINING PROTEIN"/>
    <property type="match status" value="1"/>
</dbReference>
<dbReference type="EMBL" id="QZBT01000067">
    <property type="protein sequence ID" value="THZ83011.1"/>
    <property type="molecule type" value="Genomic_DNA"/>
</dbReference>
<protein>
    <recommendedName>
        <fullName evidence="4">C2H2-type domain-containing protein</fullName>
    </recommendedName>
</protein>
<accession>A0A4S9XVG4</accession>
<gene>
    <name evidence="2" type="ORF">D6C84_05314</name>
</gene>
<dbReference type="AlphaFoldDB" id="A0A4S9XVG4"/>
<name>A0A4S9XVG4_AURPU</name>
<evidence type="ECO:0008006" key="4">
    <source>
        <dbReference type="Google" id="ProtNLM"/>
    </source>
</evidence>
<evidence type="ECO:0000313" key="2">
    <source>
        <dbReference type="EMBL" id="THZ83011.1"/>
    </source>
</evidence>
<evidence type="ECO:0000256" key="1">
    <source>
        <dbReference type="SAM" id="MobiDB-lite"/>
    </source>
</evidence>
<feature type="region of interest" description="Disordered" evidence="1">
    <location>
        <begin position="31"/>
        <end position="106"/>
    </location>
</feature>
<feature type="compositionally biased region" description="Basic and acidic residues" evidence="1">
    <location>
        <begin position="254"/>
        <end position="263"/>
    </location>
</feature>
<feature type="non-terminal residue" evidence="2">
    <location>
        <position position="1"/>
    </location>
</feature>
<feature type="compositionally biased region" description="Basic and acidic residues" evidence="1">
    <location>
        <begin position="37"/>
        <end position="55"/>
    </location>
</feature>
<proteinExistence type="predicted"/>